<keyword evidence="2" id="KW-1185">Reference proteome</keyword>
<dbReference type="EMBL" id="CAJFCW020000001">
    <property type="protein sequence ID" value="CAG9085926.1"/>
    <property type="molecule type" value="Genomic_DNA"/>
</dbReference>
<accession>A0A811JW78</accession>
<dbReference type="Proteomes" id="UP000614601">
    <property type="component" value="Unassembled WGS sequence"/>
</dbReference>
<dbReference type="SUPFAM" id="SSF81382">
    <property type="entry name" value="Skp1 dimerisation domain-like"/>
    <property type="match status" value="1"/>
</dbReference>
<proteinExistence type="predicted"/>
<name>A0A811JW78_9BILA</name>
<dbReference type="AlphaFoldDB" id="A0A811JW78"/>
<evidence type="ECO:0000313" key="2">
    <source>
        <dbReference type="Proteomes" id="UP000614601"/>
    </source>
</evidence>
<sequence>MSLPNCDASTSHLYEDDEHIYENIGRDGKIPFPWRGELYYDDVQSNQNWLQPKGIHHWRNYRRRWRWRKKKLDQRADYERDYLQETVQRMDVVLDSPATKEAIGKVIANKYGLIENDDGTCVPLKSDKNIRNSIDASLKPFKMKNVTYDLGDEDGKSEQKTNGILKEERNLLSGNSPQASRCWLPSLPQDFDDSLYLEWGENFWFKVRRLIIRSKRKQVRFDPLAPRFVLHFSTGERLHIAPPMANMSNRLKLLENKRFTHVLIDKMFGVKDGIILEQFIHGMVFFFPGALKRHGEEEISWWTKWFIENNEDAVFIAKYIESNTIIRAANFAHYLGIAAMEAWACRVLVERAEDMNVEELRELLNEPNVLDCQQDLLIGNRNDEDI</sequence>
<dbReference type="InterPro" id="IPR036296">
    <property type="entry name" value="SKP1-like_dim_sf"/>
</dbReference>
<dbReference type="GO" id="GO:0006511">
    <property type="term" value="P:ubiquitin-dependent protein catabolic process"/>
    <property type="evidence" value="ECO:0007669"/>
    <property type="project" value="InterPro"/>
</dbReference>
<evidence type="ECO:0000313" key="1">
    <source>
        <dbReference type="EMBL" id="CAD5207510.1"/>
    </source>
</evidence>
<reference evidence="1" key="1">
    <citation type="submission" date="2020-09" db="EMBL/GenBank/DDBJ databases">
        <authorList>
            <person name="Kikuchi T."/>
        </authorList>
    </citation>
    <scope>NUCLEOTIDE SEQUENCE</scope>
    <source>
        <strain evidence="1">SH1</strain>
    </source>
</reference>
<dbReference type="Proteomes" id="UP000783686">
    <property type="component" value="Unassembled WGS sequence"/>
</dbReference>
<organism evidence="1 2">
    <name type="scientific">Bursaphelenchus okinawaensis</name>
    <dbReference type="NCBI Taxonomy" id="465554"/>
    <lineage>
        <taxon>Eukaryota</taxon>
        <taxon>Metazoa</taxon>
        <taxon>Ecdysozoa</taxon>
        <taxon>Nematoda</taxon>
        <taxon>Chromadorea</taxon>
        <taxon>Rhabditida</taxon>
        <taxon>Tylenchina</taxon>
        <taxon>Tylenchomorpha</taxon>
        <taxon>Aphelenchoidea</taxon>
        <taxon>Aphelenchoididae</taxon>
        <taxon>Bursaphelenchus</taxon>
    </lineage>
</organism>
<comment type="caution">
    <text evidence="1">The sequence shown here is derived from an EMBL/GenBank/DDBJ whole genome shotgun (WGS) entry which is preliminary data.</text>
</comment>
<dbReference type="EMBL" id="CAJFDH010000001">
    <property type="protein sequence ID" value="CAD5207510.1"/>
    <property type="molecule type" value="Genomic_DNA"/>
</dbReference>
<dbReference type="OrthoDB" id="10298069at2759"/>
<gene>
    <name evidence="1" type="ORF">BOKJ2_LOCUS2194</name>
</gene>
<protein>
    <submittedName>
        <fullName evidence="1">Uncharacterized protein</fullName>
    </submittedName>
</protein>